<name>A0A842I620_9RHOB</name>
<proteinExistence type="inferred from homology"/>
<feature type="signal peptide" evidence="9">
    <location>
        <begin position="1"/>
        <end position="21"/>
    </location>
</feature>
<dbReference type="Proteomes" id="UP000555411">
    <property type="component" value="Unassembled WGS sequence"/>
</dbReference>
<dbReference type="Gene3D" id="3.40.50.2300">
    <property type="match status" value="2"/>
</dbReference>
<dbReference type="PANTHER" id="PTHR30036">
    <property type="entry name" value="D-XYLOSE-BINDING PERIPLASMIC PROTEIN"/>
    <property type="match status" value="1"/>
</dbReference>
<dbReference type="EMBL" id="JACLQD010000002">
    <property type="protein sequence ID" value="MBC2835076.1"/>
    <property type="molecule type" value="Genomic_DNA"/>
</dbReference>
<sequence length="341" mass="35190">MKKTLLLASVAIASLTSMASAADLKVCVSWSNFREERWKTDEAAIKGALDAAGAEYISADAQTSATKQLADIEGMITQGCSALIILAQDSASIGPALDAAQDAGIPVVGYDRMIDDPRAFYLTFDNVEVGRMQARAVLEAAPKGRYVMIKGSPVDPNADFLRGGQQEVLQAALDAGDITIVGEAYTEDWQPANAQKNMEQILTETNNGVDAVVASNDGTAGGVVAALTAQGMAGIPVSGQDGDMAALNRVALGTQTVSVWKDSRALGKAAGEIAVALAGGTAMDKVEGAAMFKSPGGKDLTSVLLKPVPITKDNLNVVLDAGWITKDVLCAGVTGDVAVCK</sequence>
<keyword evidence="6" id="KW-0574">Periplasm</keyword>
<dbReference type="InterPro" id="IPR013456">
    <property type="entry name" value="XylF"/>
</dbReference>
<dbReference type="GO" id="GO:0048029">
    <property type="term" value="F:monosaccharide binding"/>
    <property type="evidence" value="ECO:0007669"/>
    <property type="project" value="InterPro"/>
</dbReference>
<reference evidence="11 12" key="1">
    <citation type="journal article" date="2017" name="Int. J. Syst. Evol. Microbiol.">
        <title>Gemmobacter straminiformis sp. nov., isolated from an artificial fountain.</title>
        <authorList>
            <person name="Kang J.Y."/>
            <person name="Kim M.J."/>
            <person name="Chun J."/>
            <person name="Son K.P."/>
            <person name="Jahng K.Y."/>
        </authorList>
    </citation>
    <scope>NUCLEOTIDE SEQUENCE [LARGE SCALE GENOMIC DNA]</scope>
    <source>
        <strain evidence="11 12">CAM-8</strain>
    </source>
</reference>
<protein>
    <recommendedName>
        <fullName evidence="8">D-xylose-binding periplasmic protein</fullName>
    </recommendedName>
</protein>
<dbReference type="PANTHER" id="PTHR30036:SF1">
    <property type="entry name" value="D-XYLOSE-BINDING PERIPLASMIC PROTEIN"/>
    <property type="match status" value="1"/>
</dbReference>
<evidence type="ECO:0000256" key="7">
    <source>
        <dbReference type="ARBA" id="ARBA00054884"/>
    </source>
</evidence>
<dbReference type="InterPro" id="IPR050555">
    <property type="entry name" value="Bact_Solute-Bind_Prot2"/>
</dbReference>
<evidence type="ECO:0000313" key="11">
    <source>
        <dbReference type="EMBL" id="MBC2835076.1"/>
    </source>
</evidence>
<comment type="caution">
    <text evidence="11">The sequence shown here is derived from an EMBL/GenBank/DDBJ whole genome shotgun (WGS) entry which is preliminary data.</text>
</comment>
<dbReference type="InterPro" id="IPR025997">
    <property type="entry name" value="SBP_2_dom"/>
</dbReference>
<comment type="subcellular location">
    <subcellularLocation>
        <location evidence="1">Periplasm</location>
    </subcellularLocation>
</comment>
<evidence type="ECO:0000256" key="8">
    <source>
        <dbReference type="ARBA" id="ARBA00071234"/>
    </source>
</evidence>
<keyword evidence="12" id="KW-1185">Reference proteome</keyword>
<evidence type="ECO:0000256" key="1">
    <source>
        <dbReference type="ARBA" id="ARBA00004418"/>
    </source>
</evidence>
<comment type="similarity">
    <text evidence="2">Belongs to the bacterial solute-binding protein 2 family.</text>
</comment>
<evidence type="ECO:0000256" key="6">
    <source>
        <dbReference type="ARBA" id="ARBA00022764"/>
    </source>
</evidence>
<feature type="domain" description="Periplasmic binding protein" evidence="10">
    <location>
        <begin position="28"/>
        <end position="281"/>
    </location>
</feature>
<evidence type="ECO:0000256" key="2">
    <source>
        <dbReference type="ARBA" id="ARBA00007639"/>
    </source>
</evidence>
<dbReference type="NCBIfam" id="TIGR02634">
    <property type="entry name" value="xylF"/>
    <property type="match status" value="1"/>
</dbReference>
<evidence type="ECO:0000256" key="9">
    <source>
        <dbReference type="SAM" id="SignalP"/>
    </source>
</evidence>
<dbReference type="GO" id="GO:0015753">
    <property type="term" value="P:D-xylose transmembrane transport"/>
    <property type="evidence" value="ECO:0007669"/>
    <property type="project" value="InterPro"/>
</dbReference>
<feature type="chain" id="PRO_5032604011" description="D-xylose-binding periplasmic protein" evidence="9">
    <location>
        <begin position="22"/>
        <end position="341"/>
    </location>
</feature>
<dbReference type="AlphaFoldDB" id="A0A842I620"/>
<evidence type="ECO:0000256" key="3">
    <source>
        <dbReference type="ARBA" id="ARBA00022448"/>
    </source>
</evidence>
<dbReference type="FunFam" id="3.40.50.2300:FF:000078">
    <property type="entry name" value="D-xylose ABC transporter substrate-binding protein"/>
    <property type="match status" value="1"/>
</dbReference>
<dbReference type="CDD" id="cd19993">
    <property type="entry name" value="PBP1_ABC_xylose_binding-like"/>
    <property type="match status" value="1"/>
</dbReference>
<gene>
    <name evidence="11" type="primary">xylF</name>
    <name evidence="11" type="ORF">H7F16_06120</name>
</gene>
<dbReference type="RefSeq" id="WP_185796708.1">
    <property type="nucleotide sequence ID" value="NZ_JACLQD010000002.1"/>
</dbReference>
<dbReference type="GO" id="GO:0030288">
    <property type="term" value="C:outer membrane-bounded periplasmic space"/>
    <property type="evidence" value="ECO:0007669"/>
    <property type="project" value="TreeGrafter"/>
</dbReference>
<evidence type="ECO:0000256" key="4">
    <source>
        <dbReference type="ARBA" id="ARBA00022597"/>
    </source>
</evidence>
<keyword evidence="3" id="KW-0813">Transport</keyword>
<comment type="function">
    <text evidence="7">Involved in the high-affinity D-xylose membrane transport system. Binds with high affinity to xylose.</text>
</comment>
<dbReference type="Pfam" id="PF13407">
    <property type="entry name" value="Peripla_BP_4"/>
    <property type="match status" value="1"/>
</dbReference>
<keyword evidence="5 9" id="KW-0732">Signal</keyword>
<evidence type="ECO:0000259" key="10">
    <source>
        <dbReference type="Pfam" id="PF13407"/>
    </source>
</evidence>
<dbReference type="SUPFAM" id="SSF53822">
    <property type="entry name" value="Periplasmic binding protein-like I"/>
    <property type="match status" value="1"/>
</dbReference>
<evidence type="ECO:0000313" key="12">
    <source>
        <dbReference type="Proteomes" id="UP000555411"/>
    </source>
</evidence>
<dbReference type="InterPro" id="IPR028082">
    <property type="entry name" value="Peripla_BP_I"/>
</dbReference>
<accession>A0A842I620</accession>
<keyword evidence="4" id="KW-0762">Sugar transport</keyword>
<organism evidence="11 12">
    <name type="scientific">Paragemmobacter straminiformis</name>
    <dbReference type="NCBI Taxonomy" id="2045119"/>
    <lineage>
        <taxon>Bacteria</taxon>
        <taxon>Pseudomonadati</taxon>
        <taxon>Pseudomonadota</taxon>
        <taxon>Alphaproteobacteria</taxon>
        <taxon>Rhodobacterales</taxon>
        <taxon>Paracoccaceae</taxon>
        <taxon>Paragemmobacter</taxon>
    </lineage>
</organism>
<evidence type="ECO:0000256" key="5">
    <source>
        <dbReference type="ARBA" id="ARBA00022729"/>
    </source>
</evidence>